<feature type="transmembrane region" description="Helical" evidence="6">
    <location>
        <begin position="301"/>
        <end position="323"/>
    </location>
</feature>
<evidence type="ECO:0000256" key="5">
    <source>
        <dbReference type="SAM" id="MobiDB-lite"/>
    </source>
</evidence>
<gene>
    <name evidence="8" type="ORF">FO013_04940</name>
</gene>
<evidence type="ECO:0000313" key="8">
    <source>
        <dbReference type="EMBL" id="TSI17563.1"/>
    </source>
</evidence>
<protein>
    <submittedName>
        <fullName evidence="8">MFS transporter</fullName>
    </submittedName>
</protein>
<feature type="transmembrane region" description="Helical" evidence="6">
    <location>
        <begin position="397"/>
        <end position="419"/>
    </location>
</feature>
<dbReference type="InterPro" id="IPR011701">
    <property type="entry name" value="MFS"/>
</dbReference>
<keyword evidence="3 6" id="KW-1133">Transmembrane helix</keyword>
<dbReference type="PROSITE" id="PS50850">
    <property type="entry name" value="MFS"/>
    <property type="match status" value="1"/>
</dbReference>
<feature type="domain" description="Major facilitator superfamily (MFS) profile" evidence="7">
    <location>
        <begin position="34"/>
        <end position="497"/>
    </location>
</feature>
<dbReference type="Pfam" id="PF07690">
    <property type="entry name" value="MFS_1"/>
    <property type="match status" value="1"/>
</dbReference>
<dbReference type="GO" id="GO:0022857">
    <property type="term" value="F:transmembrane transporter activity"/>
    <property type="evidence" value="ECO:0007669"/>
    <property type="project" value="InterPro"/>
</dbReference>
<dbReference type="PANTHER" id="PTHR42718:SF39">
    <property type="entry name" value="ACTINORHODIN TRANSPORTER-RELATED"/>
    <property type="match status" value="1"/>
</dbReference>
<feature type="transmembrane region" description="Helical" evidence="6">
    <location>
        <begin position="163"/>
        <end position="186"/>
    </location>
</feature>
<evidence type="ECO:0000259" key="7">
    <source>
        <dbReference type="PROSITE" id="PS50850"/>
    </source>
</evidence>
<dbReference type="CDD" id="cd17321">
    <property type="entry name" value="MFS_MMR_MDR_like"/>
    <property type="match status" value="1"/>
</dbReference>
<feature type="transmembrane region" description="Helical" evidence="6">
    <location>
        <begin position="440"/>
        <end position="457"/>
    </location>
</feature>
<name>A0A556CJE6_BREAU</name>
<feature type="transmembrane region" description="Helical" evidence="6">
    <location>
        <begin position="105"/>
        <end position="124"/>
    </location>
</feature>
<dbReference type="AlphaFoldDB" id="A0A556CJE6"/>
<sequence length="497" mass="50762">MISRTNAHNDAPPPINQDLNGATVPTGSEAPPPTLGLAGLLTALSALLLSVVSFAATGIAVPNIGTSLQATAAEQSLVVSVYTLGFAAPMVVGGRLGDLFGRRRLFLIGMGGFTMASLASMLAPTITLLIVARALAGVSAAVMVPQVLATITASTQGRERARAVGLFGATAGGATAVGQVLGGVLLSVPVFGAPWRTVFAMSVIMGVVAFLAALRWMPATNAPGHRSLDLIGTVLLGSALLALLIPLSQGGALGWPAWSWLSLGAVPVLFAAFWMRQHSLHRSELIPLVPPPLLRLGSYRLGLVMALILQSAFGAFTFLYALTTQTGLGWSPMNAALVLLPFALCFFVASIWAGKLAPRFGFRRLLTIGGLVQAAMLAVSAWSVYVQSDDLNPLTLAALLVGVGIGQALMFGPLVGAMIADVPATSAGAASGVLQTVQQAAMGLGVAVAGGFLATALTDSTTTTSGQIYATALAVCMLVQAVFAIVFALCALALPKR</sequence>
<keyword evidence="4 6" id="KW-0472">Membrane</keyword>
<keyword evidence="2 6" id="KW-0812">Transmembrane</keyword>
<feature type="transmembrane region" description="Helical" evidence="6">
    <location>
        <begin position="469"/>
        <end position="494"/>
    </location>
</feature>
<evidence type="ECO:0000256" key="1">
    <source>
        <dbReference type="ARBA" id="ARBA00004651"/>
    </source>
</evidence>
<feature type="transmembrane region" description="Helical" evidence="6">
    <location>
        <begin position="35"/>
        <end position="56"/>
    </location>
</feature>
<feature type="transmembrane region" description="Helical" evidence="6">
    <location>
        <begin position="257"/>
        <end position="275"/>
    </location>
</feature>
<organism evidence="8 9">
    <name type="scientific">Brevibacterium aurantiacum</name>
    <dbReference type="NCBI Taxonomy" id="273384"/>
    <lineage>
        <taxon>Bacteria</taxon>
        <taxon>Bacillati</taxon>
        <taxon>Actinomycetota</taxon>
        <taxon>Actinomycetes</taxon>
        <taxon>Micrococcales</taxon>
        <taxon>Brevibacteriaceae</taxon>
        <taxon>Brevibacterium</taxon>
    </lineage>
</organism>
<dbReference type="InterPro" id="IPR020846">
    <property type="entry name" value="MFS_dom"/>
</dbReference>
<dbReference type="RefSeq" id="WP_143921481.1">
    <property type="nucleotide sequence ID" value="NZ_VLTK01000003.1"/>
</dbReference>
<proteinExistence type="predicted"/>
<dbReference type="Proteomes" id="UP000316406">
    <property type="component" value="Unassembled WGS sequence"/>
</dbReference>
<feature type="transmembrane region" description="Helical" evidence="6">
    <location>
        <begin position="228"/>
        <end position="245"/>
    </location>
</feature>
<dbReference type="SUPFAM" id="SSF103473">
    <property type="entry name" value="MFS general substrate transporter"/>
    <property type="match status" value="1"/>
</dbReference>
<feature type="transmembrane region" description="Helical" evidence="6">
    <location>
        <begin position="76"/>
        <end position="93"/>
    </location>
</feature>
<dbReference type="Gene3D" id="1.20.1250.20">
    <property type="entry name" value="MFS general substrate transporter like domains"/>
    <property type="match status" value="1"/>
</dbReference>
<comment type="caution">
    <text evidence="8">The sequence shown here is derived from an EMBL/GenBank/DDBJ whole genome shotgun (WGS) entry which is preliminary data.</text>
</comment>
<evidence type="ECO:0000256" key="3">
    <source>
        <dbReference type="ARBA" id="ARBA00022989"/>
    </source>
</evidence>
<feature type="region of interest" description="Disordered" evidence="5">
    <location>
        <begin position="1"/>
        <end position="28"/>
    </location>
</feature>
<reference evidence="8 9" key="1">
    <citation type="submission" date="2019-07" db="EMBL/GenBank/DDBJ databases">
        <title>Draft genome sequence of Brevibacterium aurantiacum XU54 isolated from Xinjiang China.</title>
        <authorList>
            <person name="Xu X."/>
        </authorList>
    </citation>
    <scope>NUCLEOTIDE SEQUENCE [LARGE SCALE GENOMIC DNA]</scope>
    <source>
        <strain evidence="8 9">XU54</strain>
    </source>
</reference>
<keyword evidence="9" id="KW-1185">Reference proteome</keyword>
<feature type="transmembrane region" description="Helical" evidence="6">
    <location>
        <begin position="365"/>
        <end position="385"/>
    </location>
</feature>
<feature type="transmembrane region" description="Helical" evidence="6">
    <location>
        <begin position="130"/>
        <end position="151"/>
    </location>
</feature>
<dbReference type="EMBL" id="VLTK01000003">
    <property type="protein sequence ID" value="TSI17563.1"/>
    <property type="molecule type" value="Genomic_DNA"/>
</dbReference>
<dbReference type="GO" id="GO:0005886">
    <property type="term" value="C:plasma membrane"/>
    <property type="evidence" value="ECO:0007669"/>
    <property type="project" value="UniProtKB-SubCell"/>
</dbReference>
<evidence type="ECO:0000256" key="2">
    <source>
        <dbReference type="ARBA" id="ARBA00022692"/>
    </source>
</evidence>
<dbReference type="OrthoDB" id="102502at2"/>
<evidence type="ECO:0000256" key="4">
    <source>
        <dbReference type="ARBA" id="ARBA00023136"/>
    </source>
</evidence>
<evidence type="ECO:0000313" key="9">
    <source>
        <dbReference type="Proteomes" id="UP000316406"/>
    </source>
</evidence>
<dbReference type="InterPro" id="IPR036259">
    <property type="entry name" value="MFS_trans_sf"/>
</dbReference>
<evidence type="ECO:0000256" key="6">
    <source>
        <dbReference type="SAM" id="Phobius"/>
    </source>
</evidence>
<comment type="subcellular location">
    <subcellularLocation>
        <location evidence="1">Cell membrane</location>
        <topology evidence="1">Multi-pass membrane protein</topology>
    </subcellularLocation>
</comment>
<feature type="compositionally biased region" description="Polar residues" evidence="5">
    <location>
        <begin position="17"/>
        <end position="26"/>
    </location>
</feature>
<dbReference type="Gene3D" id="1.20.1720.10">
    <property type="entry name" value="Multidrug resistance protein D"/>
    <property type="match status" value="1"/>
</dbReference>
<feature type="transmembrane region" description="Helical" evidence="6">
    <location>
        <begin position="335"/>
        <end position="353"/>
    </location>
</feature>
<feature type="transmembrane region" description="Helical" evidence="6">
    <location>
        <begin position="198"/>
        <end position="216"/>
    </location>
</feature>
<dbReference type="PANTHER" id="PTHR42718">
    <property type="entry name" value="MAJOR FACILITATOR SUPERFAMILY MULTIDRUG TRANSPORTER MFSC"/>
    <property type="match status" value="1"/>
</dbReference>
<accession>A0A556CJE6</accession>